<keyword evidence="4 5" id="KW-0472">Membrane</keyword>
<dbReference type="SUPFAM" id="SSF103473">
    <property type="entry name" value="MFS general substrate transporter"/>
    <property type="match status" value="1"/>
</dbReference>
<dbReference type="InterPro" id="IPR011701">
    <property type="entry name" value="MFS"/>
</dbReference>
<sequence length="407" mass="41593">MSLADYRRALSTPGARVPVLASLLGRWPIAMFAMALLLYVQRVSSSFAIAGMMSAGALIGVAAGSVVQGRIMDRVGPSLPLYVASALFVVAVAATITSIEAHAPAAISVGLSFLLGMTQPNVSSASRAMWEHLLPPGRVREAAVSYEAISLEVFFILGPGVAALLVATPWPGLGLLVAASCMVVGGVWFASTRASRTRRPEPGQHSGDVLGALAAPGMRTVALAAGGFGLLIGYIEVAVPAAAVDAGVPTAGGLLISLMSVSSVLVGLVYGVRPWPRPMHLRLPALLAGFALLIALLAAPSSLWGLCVALLAAGCLITPQSTAHSVAIEVAAPRGKAAEAFGWVVTSVTLGSAIGHSTSGQLVEIGGPKSTFLVAAVVGLLITALLWRRRATLLPARERSELVLAAE</sequence>
<dbReference type="EMBL" id="JBHTCJ010000006">
    <property type="protein sequence ID" value="MFC7342313.1"/>
    <property type="molecule type" value="Genomic_DNA"/>
</dbReference>
<dbReference type="PANTHER" id="PTHR23542:SF1">
    <property type="entry name" value="MAJOR FACILITATOR SUPERFAMILY (MFS) PROFILE DOMAIN-CONTAINING PROTEIN"/>
    <property type="match status" value="1"/>
</dbReference>
<evidence type="ECO:0000313" key="7">
    <source>
        <dbReference type="EMBL" id="MFC7342313.1"/>
    </source>
</evidence>
<evidence type="ECO:0000256" key="2">
    <source>
        <dbReference type="ARBA" id="ARBA00022692"/>
    </source>
</evidence>
<evidence type="ECO:0000256" key="3">
    <source>
        <dbReference type="ARBA" id="ARBA00022989"/>
    </source>
</evidence>
<evidence type="ECO:0000256" key="4">
    <source>
        <dbReference type="ARBA" id="ARBA00023136"/>
    </source>
</evidence>
<feature type="transmembrane region" description="Helical" evidence="5">
    <location>
        <begin position="79"/>
        <end position="99"/>
    </location>
</feature>
<dbReference type="Pfam" id="PF07690">
    <property type="entry name" value="MFS_1"/>
    <property type="match status" value="1"/>
</dbReference>
<reference evidence="8" key="1">
    <citation type="journal article" date="2019" name="Int. J. Syst. Evol. Microbiol.">
        <title>The Global Catalogue of Microorganisms (GCM) 10K type strain sequencing project: providing services to taxonomists for standard genome sequencing and annotation.</title>
        <authorList>
            <consortium name="The Broad Institute Genomics Platform"/>
            <consortium name="The Broad Institute Genome Sequencing Center for Infectious Disease"/>
            <person name="Wu L."/>
            <person name="Ma J."/>
        </authorList>
    </citation>
    <scope>NUCLEOTIDE SEQUENCE [LARGE SCALE GENOMIC DNA]</scope>
    <source>
        <strain evidence="8">WLHS5</strain>
    </source>
</reference>
<feature type="transmembrane region" description="Helical" evidence="5">
    <location>
        <begin position="370"/>
        <end position="387"/>
    </location>
</feature>
<feature type="domain" description="Major facilitator superfamily (MFS) profile" evidence="6">
    <location>
        <begin position="217"/>
        <end position="407"/>
    </location>
</feature>
<keyword evidence="8" id="KW-1185">Reference proteome</keyword>
<dbReference type="Gene3D" id="1.20.1250.20">
    <property type="entry name" value="MFS general substrate transporter like domains"/>
    <property type="match status" value="1"/>
</dbReference>
<dbReference type="PROSITE" id="PS50850">
    <property type="entry name" value="MFS"/>
    <property type="match status" value="1"/>
</dbReference>
<dbReference type="RefSeq" id="WP_380668721.1">
    <property type="nucleotide sequence ID" value="NZ_JBHTCJ010000006.1"/>
</dbReference>
<keyword evidence="2 5" id="KW-0812">Transmembrane</keyword>
<feature type="transmembrane region" description="Helical" evidence="5">
    <location>
        <begin position="279"/>
        <end position="297"/>
    </location>
</feature>
<evidence type="ECO:0000313" key="8">
    <source>
        <dbReference type="Proteomes" id="UP001596504"/>
    </source>
</evidence>
<comment type="caution">
    <text evidence="7">The sequence shown here is derived from an EMBL/GenBank/DDBJ whole genome shotgun (WGS) entry which is preliminary data.</text>
</comment>
<proteinExistence type="predicted"/>
<accession>A0ABW2LLT2</accession>
<feature type="transmembrane region" description="Helical" evidence="5">
    <location>
        <begin position="172"/>
        <end position="190"/>
    </location>
</feature>
<dbReference type="InterPro" id="IPR020846">
    <property type="entry name" value="MFS_dom"/>
</dbReference>
<dbReference type="Proteomes" id="UP001596504">
    <property type="component" value="Unassembled WGS sequence"/>
</dbReference>
<evidence type="ECO:0000256" key="1">
    <source>
        <dbReference type="ARBA" id="ARBA00004651"/>
    </source>
</evidence>
<gene>
    <name evidence="7" type="ORF">ACFQRI_12945</name>
</gene>
<feature type="transmembrane region" description="Helical" evidence="5">
    <location>
        <begin position="20"/>
        <end position="40"/>
    </location>
</feature>
<protein>
    <submittedName>
        <fullName evidence="7">MFS transporter</fullName>
    </submittedName>
</protein>
<feature type="transmembrane region" description="Helical" evidence="5">
    <location>
        <begin position="221"/>
        <end position="244"/>
    </location>
</feature>
<feature type="transmembrane region" description="Helical" evidence="5">
    <location>
        <begin position="46"/>
        <end position="67"/>
    </location>
</feature>
<name>A0ABW2LLT2_9PSEU</name>
<dbReference type="PANTHER" id="PTHR23542">
    <property type="match status" value="1"/>
</dbReference>
<comment type="subcellular location">
    <subcellularLocation>
        <location evidence="1">Cell membrane</location>
        <topology evidence="1">Multi-pass membrane protein</topology>
    </subcellularLocation>
</comment>
<feature type="transmembrane region" description="Helical" evidence="5">
    <location>
        <begin position="250"/>
        <end position="272"/>
    </location>
</feature>
<keyword evidence="3 5" id="KW-1133">Transmembrane helix</keyword>
<dbReference type="InterPro" id="IPR036259">
    <property type="entry name" value="MFS_trans_sf"/>
</dbReference>
<evidence type="ECO:0000259" key="6">
    <source>
        <dbReference type="PROSITE" id="PS50850"/>
    </source>
</evidence>
<organism evidence="7 8">
    <name type="scientific">Saccharopolyspora griseoalba</name>
    <dbReference type="NCBI Taxonomy" id="1431848"/>
    <lineage>
        <taxon>Bacteria</taxon>
        <taxon>Bacillati</taxon>
        <taxon>Actinomycetota</taxon>
        <taxon>Actinomycetes</taxon>
        <taxon>Pseudonocardiales</taxon>
        <taxon>Pseudonocardiaceae</taxon>
        <taxon>Saccharopolyspora</taxon>
    </lineage>
</organism>
<evidence type="ECO:0000256" key="5">
    <source>
        <dbReference type="SAM" id="Phobius"/>
    </source>
</evidence>